<dbReference type="HOGENOM" id="CLU_098340_0_0_1"/>
<dbReference type="InterPro" id="IPR011057">
    <property type="entry name" value="Mss4-like_sf"/>
</dbReference>
<protein>
    <recommendedName>
        <fullName evidence="3">CENP-V/GFA domain-containing protein</fullName>
    </recommendedName>
</protein>
<reference evidence="2" key="1">
    <citation type="journal article" date="2014" name="PLoS Genet.">
        <title>Signature Gene Expression Reveals Novel Clues to the Molecular Mechanisms of Dimorphic Transition in Penicillium marneffei.</title>
        <authorList>
            <person name="Yang E."/>
            <person name="Wang G."/>
            <person name="Cai J."/>
            <person name="Woo P.C."/>
            <person name="Lau S.K."/>
            <person name="Yuen K.-Y."/>
            <person name="Chow W.-N."/>
            <person name="Lin X."/>
        </authorList>
    </citation>
    <scope>NUCLEOTIDE SEQUENCE [LARGE SCALE GENOMIC DNA]</scope>
    <source>
        <strain evidence="2">PM1</strain>
    </source>
</reference>
<dbReference type="SUPFAM" id="SSF51316">
    <property type="entry name" value="Mss4-like"/>
    <property type="match status" value="1"/>
</dbReference>
<name>A0A093XAL5_TALMA</name>
<dbReference type="Gene3D" id="3.90.1590.10">
    <property type="entry name" value="glutathione-dependent formaldehyde- activating enzyme (gfa)"/>
    <property type="match status" value="1"/>
</dbReference>
<sequence>MEIHQPFLRGGCSCGRNTYAISIPDGATNEAEVIFSGNQDHRRAQGVPLTAWLRVPLTWFRSQTHSYFADETNATIRRTFTPLHAPHTQRNFCGYCGTPLTFWTEKPESEAEFMSVALGSLLGDDLSLLEDLQILPPDEESSEEIATETVPTNLATRTTAPTSSSSSSRISYHSGTLAGVPWFEEMIEGSRLGRIMRSRRGIGVSDDDLTTFEWEISEWQDTDTGRQPTRIFTSGAGGSGKRKAEDVIIS</sequence>
<comment type="caution">
    <text evidence="2">The sequence shown here is derived from an EMBL/GenBank/DDBJ whole genome shotgun (WGS) entry which is preliminary data.</text>
</comment>
<dbReference type="AlphaFoldDB" id="A0A093XAL5"/>
<feature type="region of interest" description="Disordered" evidence="1">
    <location>
        <begin position="225"/>
        <end position="250"/>
    </location>
</feature>
<evidence type="ECO:0000313" key="2">
    <source>
        <dbReference type="EMBL" id="KFX42278.1"/>
    </source>
</evidence>
<organism evidence="2">
    <name type="scientific">Talaromyces marneffei PM1</name>
    <dbReference type="NCBI Taxonomy" id="1077442"/>
    <lineage>
        <taxon>Eukaryota</taxon>
        <taxon>Fungi</taxon>
        <taxon>Dikarya</taxon>
        <taxon>Ascomycota</taxon>
        <taxon>Pezizomycotina</taxon>
        <taxon>Eurotiomycetes</taxon>
        <taxon>Eurotiomycetidae</taxon>
        <taxon>Eurotiales</taxon>
        <taxon>Trichocomaceae</taxon>
        <taxon>Talaromyces</taxon>
        <taxon>Talaromyces sect. Talaromyces</taxon>
    </lineage>
</organism>
<dbReference type="EMBL" id="JPOX01000046">
    <property type="protein sequence ID" value="KFX42278.1"/>
    <property type="molecule type" value="Genomic_DNA"/>
</dbReference>
<gene>
    <name evidence="2" type="ORF">GQ26_0460160</name>
</gene>
<evidence type="ECO:0000256" key="1">
    <source>
        <dbReference type="SAM" id="MobiDB-lite"/>
    </source>
</evidence>
<dbReference type="eggNOG" id="ENOG502SPQT">
    <property type="taxonomic scope" value="Eukaryota"/>
</dbReference>
<evidence type="ECO:0008006" key="3">
    <source>
        <dbReference type="Google" id="ProtNLM"/>
    </source>
</evidence>
<proteinExistence type="predicted"/>
<accession>A0A093XAL5</accession>